<keyword evidence="2" id="KW-1133">Transmembrane helix</keyword>
<evidence type="ECO:0000313" key="4">
    <source>
        <dbReference type="Proteomes" id="UP000460221"/>
    </source>
</evidence>
<dbReference type="AlphaFoldDB" id="A0A7K1FFJ3"/>
<reference evidence="3 4" key="1">
    <citation type="submission" date="2019-11" db="EMBL/GenBank/DDBJ databases">
        <authorList>
            <person name="Jiang L.-Q."/>
        </authorList>
    </citation>
    <scope>NUCLEOTIDE SEQUENCE [LARGE SCALE GENOMIC DNA]</scope>
    <source>
        <strain evidence="3 4">YIM 132087</strain>
    </source>
</reference>
<dbReference type="EMBL" id="WLYK01000001">
    <property type="protein sequence ID" value="MTD12878.1"/>
    <property type="molecule type" value="Genomic_DNA"/>
</dbReference>
<proteinExistence type="predicted"/>
<dbReference type="RefSeq" id="WP_154766861.1">
    <property type="nucleotide sequence ID" value="NZ_WLYK01000001.1"/>
</dbReference>
<keyword evidence="2" id="KW-0472">Membrane</keyword>
<feature type="transmembrane region" description="Helical" evidence="2">
    <location>
        <begin position="88"/>
        <end position="111"/>
    </location>
</feature>
<evidence type="ECO:0000256" key="2">
    <source>
        <dbReference type="SAM" id="Phobius"/>
    </source>
</evidence>
<organism evidence="3 4">
    <name type="scientific">Nakamurella alba</name>
    <dbReference type="NCBI Taxonomy" id="2665158"/>
    <lineage>
        <taxon>Bacteria</taxon>
        <taxon>Bacillati</taxon>
        <taxon>Actinomycetota</taxon>
        <taxon>Actinomycetes</taxon>
        <taxon>Nakamurellales</taxon>
        <taxon>Nakamurellaceae</taxon>
        <taxon>Nakamurella</taxon>
    </lineage>
</organism>
<dbReference type="Proteomes" id="UP000460221">
    <property type="component" value="Unassembled WGS sequence"/>
</dbReference>
<feature type="transmembrane region" description="Helical" evidence="2">
    <location>
        <begin position="12"/>
        <end position="31"/>
    </location>
</feature>
<keyword evidence="2" id="KW-0812">Transmembrane</keyword>
<protein>
    <submittedName>
        <fullName evidence="3">Uncharacterized protein</fullName>
    </submittedName>
</protein>
<comment type="caution">
    <text evidence="3">The sequence shown here is derived from an EMBL/GenBank/DDBJ whole genome shotgun (WGS) entry which is preliminary data.</text>
</comment>
<accession>A0A7K1FFJ3</accession>
<keyword evidence="4" id="KW-1185">Reference proteome</keyword>
<name>A0A7K1FFJ3_9ACTN</name>
<sequence length="146" mass="14704">MPVTGRHPRRAAAPLSAVLLFGLVVVGHVLFGHAAAVSGTALRATAAPAAVTGPAGSAVPGTAVRSTTPTAPQVDDRPGGHCPGHRQMFSGCTMLLVVGLSAGALALLRVITTTPRPPAMSALLLLRGRRGPPRSTGRLALCVSRV</sequence>
<gene>
    <name evidence="3" type="ORF">GIS00_02820</name>
</gene>
<evidence type="ECO:0000313" key="3">
    <source>
        <dbReference type="EMBL" id="MTD12878.1"/>
    </source>
</evidence>
<feature type="region of interest" description="Disordered" evidence="1">
    <location>
        <begin position="53"/>
        <end position="79"/>
    </location>
</feature>
<evidence type="ECO:0000256" key="1">
    <source>
        <dbReference type="SAM" id="MobiDB-lite"/>
    </source>
</evidence>